<organism evidence="3 4">
    <name type="scientific">Durusdinium trenchii</name>
    <dbReference type="NCBI Taxonomy" id="1381693"/>
    <lineage>
        <taxon>Eukaryota</taxon>
        <taxon>Sar</taxon>
        <taxon>Alveolata</taxon>
        <taxon>Dinophyceae</taxon>
        <taxon>Suessiales</taxon>
        <taxon>Symbiodiniaceae</taxon>
        <taxon>Durusdinium</taxon>
    </lineage>
</organism>
<dbReference type="EMBL" id="CAXAMM010027224">
    <property type="protein sequence ID" value="CAK9060418.1"/>
    <property type="molecule type" value="Genomic_DNA"/>
</dbReference>
<reference evidence="3 4" key="1">
    <citation type="submission" date="2024-02" db="EMBL/GenBank/DDBJ databases">
        <authorList>
            <person name="Chen Y."/>
            <person name="Shah S."/>
            <person name="Dougan E. K."/>
            <person name="Thang M."/>
            <person name="Chan C."/>
        </authorList>
    </citation>
    <scope>NUCLEOTIDE SEQUENCE [LARGE SCALE GENOMIC DNA]</scope>
</reference>
<name>A0ABP0N9D8_9DINO</name>
<dbReference type="PANTHER" id="PTHR23064">
    <property type="entry name" value="TROPONIN"/>
    <property type="match status" value="1"/>
</dbReference>
<gene>
    <name evidence="3" type="ORF">SCF082_LOCUS31826</name>
</gene>
<keyword evidence="4" id="KW-1185">Reference proteome</keyword>
<feature type="domain" description="EF-hand" evidence="2">
    <location>
        <begin position="557"/>
        <end position="592"/>
    </location>
</feature>
<dbReference type="InterPro" id="IPR002048">
    <property type="entry name" value="EF_hand_dom"/>
</dbReference>
<dbReference type="SUPFAM" id="SSF47473">
    <property type="entry name" value="EF-hand"/>
    <property type="match status" value="4"/>
</dbReference>
<evidence type="ECO:0000313" key="4">
    <source>
        <dbReference type="Proteomes" id="UP001642464"/>
    </source>
</evidence>
<dbReference type="InterPro" id="IPR018247">
    <property type="entry name" value="EF_Hand_1_Ca_BS"/>
</dbReference>
<dbReference type="InterPro" id="IPR052591">
    <property type="entry name" value="CML21-like"/>
</dbReference>
<dbReference type="Pfam" id="PF13202">
    <property type="entry name" value="EF-hand_5"/>
    <property type="match status" value="1"/>
</dbReference>
<comment type="caution">
    <text evidence="3">The sequence shown here is derived from an EMBL/GenBank/DDBJ whole genome shotgun (WGS) entry which is preliminary data.</text>
</comment>
<dbReference type="Gene3D" id="1.10.238.10">
    <property type="entry name" value="EF-hand"/>
    <property type="match status" value="4"/>
</dbReference>
<dbReference type="PROSITE" id="PS00018">
    <property type="entry name" value="EF_HAND_1"/>
    <property type="match status" value="3"/>
</dbReference>
<accession>A0ABP0N9D8</accession>
<evidence type="ECO:0000313" key="3">
    <source>
        <dbReference type="EMBL" id="CAK9060418.1"/>
    </source>
</evidence>
<sequence>MILDLLLLPEKSCIFGVAYNAAYMTMRDLLLPAPQKDNVMTSLRIRTQLGPTNEKEISNEKDMSDQDISNMNDSDLDFGLGTASRGGPEPGARCAARSEQERLEHVQFGLVSGVSALERLRSFLIESCGSLLQAWLKYFDTNVDYRIDKLEFMEGMRQLSYPASEIPQLFAEIDVDRSEEITLDELDKEDAVLWHKFRVWSVQTFYNVEDMIETLAADPDRPAVCQACEVTFDQFREGLQRLDWKEGDEGVLFKALDFDGDGLVKPSGLRWLAIELKRLRKKRVAKENAAKKKMPGISWELLERQFLEFRDDLRKRFGNGSLVRAWRVSLSDTMILPKTRFLKACVKMGYAKKAKELWKILDKDESGFASIDELDPKGAQVLAHFKKCLDERFASIADAFTFLDLEGTRKIRKSQFEAALRRLEFPYLDTAAELFESLDVDGNHLLEEDDIQFLEKWSPSPILTAQPNVKARDEVKEALLLKYGRPVKAWRHLLDRDGSNRCNWHEFLNACKIIGFKGDVAGAWRAFDEDLSGYITLKELDREGYRTLWDFRTWAVDEFGSARAAFSVFDSDNSNSLSSQEFRAACRIYGYEGQVKQLFNTLDVSAEGALSLKEVSFLDDWIEDPSEISSQARRVSTNCLVTHLRGDPLRRGALTGTDAMEEMQQKVLAMEEAEELLKTWKRPAACARSAQCQISNLQLSLDTVLQQNNPALQSLQSTPMAATVTGRESHEAREAL</sequence>
<dbReference type="PROSITE" id="PS50222">
    <property type="entry name" value="EF_HAND_2"/>
    <property type="match status" value="1"/>
</dbReference>
<dbReference type="InterPro" id="IPR011992">
    <property type="entry name" value="EF-hand-dom_pair"/>
</dbReference>
<dbReference type="SMART" id="SM00054">
    <property type="entry name" value="EFh"/>
    <property type="match status" value="6"/>
</dbReference>
<dbReference type="Proteomes" id="UP001642464">
    <property type="component" value="Unassembled WGS sequence"/>
</dbReference>
<proteinExistence type="predicted"/>
<keyword evidence="1" id="KW-0106">Calcium</keyword>
<evidence type="ECO:0000259" key="2">
    <source>
        <dbReference type="PROSITE" id="PS50222"/>
    </source>
</evidence>
<protein>
    <submittedName>
        <fullName evidence="3">Aluminum-activated malate transporter 9</fullName>
    </submittedName>
</protein>
<evidence type="ECO:0000256" key="1">
    <source>
        <dbReference type="ARBA" id="ARBA00022837"/>
    </source>
</evidence>